<dbReference type="SUPFAM" id="SSF56784">
    <property type="entry name" value="HAD-like"/>
    <property type="match status" value="1"/>
</dbReference>
<dbReference type="Proteomes" id="UP000410984">
    <property type="component" value="Unassembled WGS sequence"/>
</dbReference>
<gene>
    <name evidence="1" type="primary">gph_1</name>
    <name evidence="1" type="ORF">MET9862_00279</name>
</gene>
<dbReference type="Pfam" id="PF13419">
    <property type="entry name" value="HAD_2"/>
    <property type="match status" value="1"/>
</dbReference>
<evidence type="ECO:0000313" key="1">
    <source>
        <dbReference type="EMBL" id="VUD69722.1"/>
    </source>
</evidence>
<dbReference type="InterPro" id="IPR023198">
    <property type="entry name" value="PGP-like_dom2"/>
</dbReference>
<dbReference type="EC" id="3.1.3.18" evidence="1"/>
<dbReference type="GO" id="GO:0005829">
    <property type="term" value="C:cytosol"/>
    <property type="evidence" value="ECO:0007669"/>
    <property type="project" value="TreeGrafter"/>
</dbReference>
<dbReference type="SFLD" id="SFLDG01129">
    <property type="entry name" value="C1.5:_HAD__Beta-PGM__Phosphata"/>
    <property type="match status" value="1"/>
</dbReference>
<dbReference type="OrthoDB" id="9793014at2"/>
<dbReference type="GO" id="GO:0006281">
    <property type="term" value="P:DNA repair"/>
    <property type="evidence" value="ECO:0007669"/>
    <property type="project" value="TreeGrafter"/>
</dbReference>
<dbReference type="PANTHER" id="PTHR43434">
    <property type="entry name" value="PHOSPHOGLYCOLATE PHOSPHATASE"/>
    <property type="match status" value="1"/>
</dbReference>
<dbReference type="InterPro" id="IPR036412">
    <property type="entry name" value="HAD-like_sf"/>
</dbReference>
<reference evidence="1 2" key="1">
    <citation type="submission" date="2019-06" db="EMBL/GenBank/DDBJ databases">
        <authorList>
            <person name="Rodrigo-Torres L."/>
            <person name="Arahal R. D."/>
            <person name="Lucena T."/>
        </authorList>
    </citation>
    <scope>NUCLEOTIDE SEQUENCE [LARGE SCALE GENOMIC DNA]</scope>
    <source>
        <strain evidence="1 2">SB0023/3</strain>
    </source>
</reference>
<keyword evidence="2" id="KW-1185">Reference proteome</keyword>
<dbReference type="PANTHER" id="PTHR43434:SF13">
    <property type="entry name" value="PHOSPHOGLYCOLATE PHOSPHATASE"/>
    <property type="match status" value="1"/>
</dbReference>
<protein>
    <submittedName>
        <fullName evidence="1">Phosphoglycolate phosphatase</fullName>
        <ecNumber evidence="1">3.1.3.18</ecNumber>
    </submittedName>
</protein>
<dbReference type="Gene3D" id="3.40.50.1000">
    <property type="entry name" value="HAD superfamily/HAD-like"/>
    <property type="match status" value="1"/>
</dbReference>
<keyword evidence="1" id="KW-0378">Hydrolase</keyword>
<proteinExistence type="predicted"/>
<dbReference type="EMBL" id="CABFPH010000002">
    <property type="protein sequence ID" value="VUD69722.1"/>
    <property type="molecule type" value="Genomic_DNA"/>
</dbReference>
<dbReference type="Gene3D" id="1.10.150.240">
    <property type="entry name" value="Putative phosphatase, domain 2"/>
    <property type="match status" value="1"/>
</dbReference>
<dbReference type="SFLD" id="SFLDS00003">
    <property type="entry name" value="Haloacid_Dehalogenase"/>
    <property type="match status" value="1"/>
</dbReference>
<dbReference type="GO" id="GO:0008967">
    <property type="term" value="F:phosphoglycolate phosphatase activity"/>
    <property type="evidence" value="ECO:0007669"/>
    <property type="project" value="UniProtKB-EC"/>
</dbReference>
<sequence>MSPYTLVVLDFDGTLADSFDWFCEVLNGVADRYGFRRVHPDETEALRGLSASAIVRHLGVPRWKLPAIARHMHALAARDIDRLHLFPGVPEMLADLAAGGVALALLSSNTQGNVERVLGAENAARIAHYACGASLFGKARRLERLVGRVGVSPAQTLCIGDELRDLEAARAVGCAFGAVSWGYTRAEALAAAGPDLIFADPAAITASLGLAGRPLAPA</sequence>
<dbReference type="RefSeq" id="WP_142581317.1">
    <property type="nucleotide sequence ID" value="NZ_CABFPH010000002.1"/>
</dbReference>
<accession>A0A509E6I4</accession>
<dbReference type="InterPro" id="IPR050155">
    <property type="entry name" value="HAD-like_hydrolase_sf"/>
</dbReference>
<dbReference type="InterPro" id="IPR041492">
    <property type="entry name" value="HAD_2"/>
</dbReference>
<organism evidence="1 2">
    <name type="scientific">Methylobacterium symbioticum</name>
    <dbReference type="NCBI Taxonomy" id="2584084"/>
    <lineage>
        <taxon>Bacteria</taxon>
        <taxon>Pseudomonadati</taxon>
        <taxon>Pseudomonadota</taxon>
        <taxon>Alphaproteobacteria</taxon>
        <taxon>Hyphomicrobiales</taxon>
        <taxon>Methylobacteriaceae</taxon>
        <taxon>Methylobacterium</taxon>
    </lineage>
</organism>
<evidence type="ECO:0000313" key="2">
    <source>
        <dbReference type="Proteomes" id="UP000410984"/>
    </source>
</evidence>
<dbReference type="AlphaFoldDB" id="A0A509E6I4"/>
<dbReference type="InterPro" id="IPR023214">
    <property type="entry name" value="HAD_sf"/>
</dbReference>
<name>A0A509E6I4_9HYPH</name>